<organism evidence="1 2">
    <name type="scientific">Triticum urartu</name>
    <name type="common">Red wild einkorn</name>
    <name type="synonym">Crithodium urartu</name>
    <dbReference type="NCBI Taxonomy" id="4572"/>
    <lineage>
        <taxon>Eukaryota</taxon>
        <taxon>Viridiplantae</taxon>
        <taxon>Streptophyta</taxon>
        <taxon>Embryophyta</taxon>
        <taxon>Tracheophyta</taxon>
        <taxon>Spermatophyta</taxon>
        <taxon>Magnoliopsida</taxon>
        <taxon>Liliopsida</taxon>
        <taxon>Poales</taxon>
        <taxon>Poaceae</taxon>
        <taxon>BOP clade</taxon>
        <taxon>Pooideae</taxon>
        <taxon>Triticodae</taxon>
        <taxon>Triticeae</taxon>
        <taxon>Triticinae</taxon>
        <taxon>Triticum</taxon>
    </lineage>
</organism>
<name>A0A8R7PXG7_TRIUA</name>
<dbReference type="Proteomes" id="UP000015106">
    <property type="component" value="Chromosome 3"/>
</dbReference>
<evidence type="ECO:0000313" key="1">
    <source>
        <dbReference type="EnsemblPlants" id="TuG1812G0300005242.01.T01"/>
    </source>
</evidence>
<dbReference type="AlphaFoldDB" id="A0A8R7PXG7"/>
<reference evidence="1" key="2">
    <citation type="submission" date="2018-03" db="EMBL/GenBank/DDBJ databases">
        <title>The Triticum urartu genome reveals the dynamic nature of wheat genome evolution.</title>
        <authorList>
            <person name="Ling H."/>
            <person name="Ma B."/>
            <person name="Shi X."/>
            <person name="Liu H."/>
            <person name="Dong L."/>
            <person name="Sun H."/>
            <person name="Cao Y."/>
            <person name="Gao Q."/>
            <person name="Zheng S."/>
            <person name="Li Y."/>
            <person name="Yu Y."/>
            <person name="Du H."/>
            <person name="Qi M."/>
            <person name="Li Y."/>
            <person name="Yu H."/>
            <person name="Cui Y."/>
            <person name="Wang N."/>
            <person name="Chen C."/>
            <person name="Wu H."/>
            <person name="Zhao Y."/>
            <person name="Zhang J."/>
            <person name="Li Y."/>
            <person name="Zhou W."/>
            <person name="Zhang B."/>
            <person name="Hu W."/>
            <person name="Eijk M."/>
            <person name="Tang J."/>
            <person name="Witsenboer H."/>
            <person name="Zhao S."/>
            <person name="Li Z."/>
            <person name="Zhang A."/>
            <person name="Wang D."/>
            <person name="Liang C."/>
        </authorList>
    </citation>
    <scope>NUCLEOTIDE SEQUENCE [LARGE SCALE GENOMIC DNA]</scope>
    <source>
        <strain evidence="1">cv. G1812</strain>
    </source>
</reference>
<protein>
    <submittedName>
        <fullName evidence="1">Uncharacterized protein</fullName>
    </submittedName>
</protein>
<reference evidence="2" key="1">
    <citation type="journal article" date="2013" name="Nature">
        <title>Draft genome of the wheat A-genome progenitor Triticum urartu.</title>
        <authorList>
            <person name="Ling H.Q."/>
            <person name="Zhao S."/>
            <person name="Liu D."/>
            <person name="Wang J."/>
            <person name="Sun H."/>
            <person name="Zhang C."/>
            <person name="Fan H."/>
            <person name="Li D."/>
            <person name="Dong L."/>
            <person name="Tao Y."/>
            <person name="Gao C."/>
            <person name="Wu H."/>
            <person name="Li Y."/>
            <person name="Cui Y."/>
            <person name="Guo X."/>
            <person name="Zheng S."/>
            <person name="Wang B."/>
            <person name="Yu K."/>
            <person name="Liang Q."/>
            <person name="Yang W."/>
            <person name="Lou X."/>
            <person name="Chen J."/>
            <person name="Feng M."/>
            <person name="Jian J."/>
            <person name="Zhang X."/>
            <person name="Luo G."/>
            <person name="Jiang Y."/>
            <person name="Liu J."/>
            <person name="Wang Z."/>
            <person name="Sha Y."/>
            <person name="Zhang B."/>
            <person name="Wu H."/>
            <person name="Tang D."/>
            <person name="Shen Q."/>
            <person name="Xue P."/>
            <person name="Zou S."/>
            <person name="Wang X."/>
            <person name="Liu X."/>
            <person name="Wang F."/>
            <person name="Yang Y."/>
            <person name="An X."/>
            <person name="Dong Z."/>
            <person name="Zhang K."/>
            <person name="Zhang X."/>
            <person name="Luo M.C."/>
            <person name="Dvorak J."/>
            <person name="Tong Y."/>
            <person name="Wang J."/>
            <person name="Yang H."/>
            <person name="Li Z."/>
            <person name="Wang D."/>
            <person name="Zhang A."/>
            <person name="Wang J."/>
        </authorList>
    </citation>
    <scope>NUCLEOTIDE SEQUENCE</scope>
    <source>
        <strain evidence="2">cv. G1812</strain>
    </source>
</reference>
<reference evidence="1" key="3">
    <citation type="submission" date="2022-06" db="UniProtKB">
        <authorList>
            <consortium name="EnsemblPlants"/>
        </authorList>
    </citation>
    <scope>IDENTIFICATION</scope>
</reference>
<proteinExistence type="predicted"/>
<keyword evidence="2" id="KW-1185">Reference proteome</keyword>
<dbReference type="EnsemblPlants" id="TuG1812G0300005242.01.T01">
    <property type="protein sequence ID" value="TuG1812G0300005242.01.T01"/>
    <property type="gene ID" value="TuG1812G0300005242.01"/>
</dbReference>
<evidence type="ECO:0000313" key="2">
    <source>
        <dbReference type="Proteomes" id="UP000015106"/>
    </source>
</evidence>
<dbReference type="Gramene" id="TuG1812G0300005242.01.T01">
    <property type="protein sequence ID" value="TuG1812G0300005242.01.T01"/>
    <property type="gene ID" value="TuG1812G0300005242.01"/>
</dbReference>
<accession>A0A8R7PXG7</accession>
<sequence length="53" mass="5692">MCTFFNAGTSTNGSDVAGRLVAAHLTDPAAAQRRQAETDQIQTIIRLEITKDS</sequence>